<protein>
    <recommendedName>
        <fullName evidence="1">DUF5641 domain-containing protein</fullName>
    </recommendedName>
</protein>
<sequence>MPEPDLSSVPANRLSTWQHITKVRQDFWARWSLEYLNELQVRRKWIKNGENINLGIIVLIKEKNLPYMQWALGRVVEIHPGEDGIVRAATAKTAMEILKRAVKCLCPLPIERYVQNDKTRIV</sequence>
<evidence type="ECO:0000313" key="2">
    <source>
        <dbReference type="EMBL" id="KMQ87034.1"/>
    </source>
</evidence>
<feature type="domain" description="DUF5641" evidence="1">
    <location>
        <begin position="15"/>
        <end position="108"/>
    </location>
</feature>
<dbReference type="InterPro" id="IPR040676">
    <property type="entry name" value="DUF5641"/>
</dbReference>
<evidence type="ECO:0000313" key="3">
    <source>
        <dbReference type="Proteomes" id="UP000036403"/>
    </source>
</evidence>
<dbReference type="PANTHER" id="PTHR47331:SF1">
    <property type="entry name" value="GAG-LIKE PROTEIN"/>
    <property type="match status" value="1"/>
</dbReference>
<comment type="caution">
    <text evidence="2">The sequence shown here is derived from an EMBL/GenBank/DDBJ whole genome shotgun (WGS) entry which is preliminary data.</text>
</comment>
<proteinExistence type="predicted"/>
<evidence type="ECO:0000259" key="1">
    <source>
        <dbReference type="Pfam" id="PF18701"/>
    </source>
</evidence>
<dbReference type="Proteomes" id="UP000036403">
    <property type="component" value="Unassembled WGS sequence"/>
</dbReference>
<dbReference type="PANTHER" id="PTHR47331">
    <property type="entry name" value="PHD-TYPE DOMAIN-CONTAINING PROTEIN"/>
    <property type="match status" value="1"/>
</dbReference>
<dbReference type="EMBL" id="LBMM01011095">
    <property type="protein sequence ID" value="KMQ87034.1"/>
    <property type="molecule type" value="Genomic_DNA"/>
</dbReference>
<dbReference type="AlphaFoldDB" id="A0A0J7K9T9"/>
<dbReference type="Pfam" id="PF18701">
    <property type="entry name" value="DUF5641"/>
    <property type="match status" value="1"/>
</dbReference>
<name>A0A0J7K9T9_LASNI</name>
<keyword evidence="3" id="KW-1185">Reference proteome</keyword>
<dbReference type="OrthoDB" id="7695048at2759"/>
<organism evidence="2 3">
    <name type="scientific">Lasius niger</name>
    <name type="common">Black garden ant</name>
    <dbReference type="NCBI Taxonomy" id="67767"/>
    <lineage>
        <taxon>Eukaryota</taxon>
        <taxon>Metazoa</taxon>
        <taxon>Ecdysozoa</taxon>
        <taxon>Arthropoda</taxon>
        <taxon>Hexapoda</taxon>
        <taxon>Insecta</taxon>
        <taxon>Pterygota</taxon>
        <taxon>Neoptera</taxon>
        <taxon>Endopterygota</taxon>
        <taxon>Hymenoptera</taxon>
        <taxon>Apocrita</taxon>
        <taxon>Aculeata</taxon>
        <taxon>Formicoidea</taxon>
        <taxon>Formicidae</taxon>
        <taxon>Formicinae</taxon>
        <taxon>Lasius</taxon>
        <taxon>Lasius</taxon>
    </lineage>
</organism>
<dbReference type="PaxDb" id="67767-A0A0J7K9T9"/>
<accession>A0A0J7K9T9</accession>
<reference evidence="2 3" key="1">
    <citation type="submission" date="2015-04" db="EMBL/GenBank/DDBJ databases">
        <title>Lasius niger genome sequencing.</title>
        <authorList>
            <person name="Konorov E.A."/>
            <person name="Nikitin M.A."/>
            <person name="Kirill M.V."/>
            <person name="Chang P."/>
        </authorList>
    </citation>
    <scope>NUCLEOTIDE SEQUENCE [LARGE SCALE GENOMIC DNA]</scope>
    <source>
        <tissue evidence="2">Whole</tissue>
    </source>
</reference>
<dbReference type="STRING" id="67767.A0A0J7K9T9"/>
<gene>
    <name evidence="2" type="ORF">RF55_13802</name>
</gene>